<dbReference type="Proteomes" id="UP000319257">
    <property type="component" value="Unassembled WGS sequence"/>
</dbReference>
<dbReference type="Gene3D" id="2.60.270.50">
    <property type="match status" value="1"/>
</dbReference>
<dbReference type="EMBL" id="SKBQ01000041">
    <property type="protein sequence ID" value="TPX12357.1"/>
    <property type="molecule type" value="Genomic_DNA"/>
</dbReference>
<name>A0A507AXX8_9PEZI</name>
<evidence type="ECO:0000313" key="1">
    <source>
        <dbReference type="EMBL" id="TPX12357.1"/>
    </source>
</evidence>
<dbReference type="GeneID" id="41974451"/>
<comment type="caution">
    <text evidence="1">The sequence shown here is derived from an EMBL/GenBank/DDBJ whole genome shotgun (WGS) entry which is preliminary data.</text>
</comment>
<sequence>MVYSIDMFATNLTPYNWTLADPAAVTNWGSVAQQPQPVLSGQSNVPIGRFEAAKGTWTGTDGVVLFNDGFPWNNGLVLTLGVKMPFVGDNKCIIGESALSWFQGEDNVSYFVEALFDSEVATSDRVAYDGYHLWCTIDQGTQVTANIYMTPIDTAQK</sequence>
<protein>
    <submittedName>
        <fullName evidence="1">Uncharacterized protein</fullName>
    </submittedName>
</protein>
<dbReference type="RefSeq" id="XP_030994068.1">
    <property type="nucleotide sequence ID" value="XM_031141700.1"/>
</dbReference>
<evidence type="ECO:0000313" key="2">
    <source>
        <dbReference type="Proteomes" id="UP000319257"/>
    </source>
</evidence>
<organism evidence="1 2">
    <name type="scientific">Thyridium curvatum</name>
    <dbReference type="NCBI Taxonomy" id="1093900"/>
    <lineage>
        <taxon>Eukaryota</taxon>
        <taxon>Fungi</taxon>
        <taxon>Dikarya</taxon>
        <taxon>Ascomycota</taxon>
        <taxon>Pezizomycotina</taxon>
        <taxon>Sordariomycetes</taxon>
        <taxon>Sordariomycetidae</taxon>
        <taxon>Thyridiales</taxon>
        <taxon>Thyridiaceae</taxon>
        <taxon>Thyridium</taxon>
    </lineage>
</organism>
<keyword evidence="2" id="KW-1185">Reference proteome</keyword>
<reference evidence="1 2" key="1">
    <citation type="submission" date="2019-06" db="EMBL/GenBank/DDBJ databases">
        <title>Draft genome sequence of the filamentous fungus Phialemoniopsis curvata isolated from diesel fuel.</title>
        <authorList>
            <person name="Varaljay V.A."/>
            <person name="Lyon W.J."/>
            <person name="Crouch A.L."/>
            <person name="Drake C.E."/>
            <person name="Hollomon J.M."/>
            <person name="Nadeau L.J."/>
            <person name="Nunn H.S."/>
            <person name="Stevenson B.S."/>
            <person name="Bojanowski C.L."/>
            <person name="Crookes-Goodson W.J."/>
        </authorList>
    </citation>
    <scope>NUCLEOTIDE SEQUENCE [LARGE SCALE GENOMIC DNA]</scope>
    <source>
        <strain evidence="1 2">D216</strain>
    </source>
</reference>
<accession>A0A507AXX8</accession>
<dbReference type="AlphaFoldDB" id="A0A507AXX8"/>
<proteinExistence type="predicted"/>
<gene>
    <name evidence="1" type="ORF">E0L32_007004</name>
</gene>
<dbReference type="InParanoid" id="A0A507AXX8"/>